<evidence type="ECO:0000313" key="4">
    <source>
        <dbReference type="Proteomes" id="UP000005092"/>
    </source>
</evidence>
<dbReference type="CDD" id="cd02209">
    <property type="entry name" value="cupin_XRE_C"/>
    <property type="match status" value="1"/>
</dbReference>
<dbReference type="Gene3D" id="1.10.260.40">
    <property type="entry name" value="lambda repressor-like DNA-binding domains"/>
    <property type="match status" value="1"/>
</dbReference>
<dbReference type="InterPro" id="IPR014710">
    <property type="entry name" value="RmlC-like_jellyroll"/>
</dbReference>
<dbReference type="SMART" id="SM00530">
    <property type="entry name" value="HTH_XRE"/>
    <property type="match status" value="1"/>
</dbReference>
<dbReference type="InterPro" id="IPR001387">
    <property type="entry name" value="Cro/C1-type_HTH"/>
</dbReference>
<dbReference type="GO" id="GO:0003677">
    <property type="term" value="F:DNA binding"/>
    <property type="evidence" value="ECO:0007669"/>
    <property type="project" value="UniProtKB-KW"/>
</dbReference>
<dbReference type="GO" id="GO:0003700">
    <property type="term" value="F:DNA-binding transcription factor activity"/>
    <property type="evidence" value="ECO:0007669"/>
    <property type="project" value="TreeGrafter"/>
</dbReference>
<dbReference type="HOGENOM" id="CLU_085376_3_2_5"/>
<feature type="domain" description="HTH cro/C1-type" evidence="2">
    <location>
        <begin position="5"/>
        <end position="59"/>
    </location>
</feature>
<dbReference type="InterPro" id="IPR050807">
    <property type="entry name" value="TransReg_Diox_bact_type"/>
</dbReference>
<dbReference type="PROSITE" id="PS50943">
    <property type="entry name" value="HTH_CROC1"/>
    <property type="match status" value="1"/>
</dbReference>
<sequence length="177" mass="19228">MPILLKKIRLQHQMTLEALAEKSGLTKSYISKVERGIAKPSIETALKLAQAMSVSVETLFAAQPVEEAYSVVRGQNGVAGDAGQYLSLVGGLGPTSKMRAFIVRPGPRSRRSRMLSHHSGEEILFVLRGAIELQIDKQIEILSAGDCVTLDPEKPHRLIALGDELCEALVIIKSAEE</sequence>
<accession>J0H9R9</accession>
<dbReference type="RefSeq" id="WP_003592618.1">
    <property type="nucleotide sequence ID" value="NZ_JH719381.1"/>
</dbReference>
<dbReference type="SUPFAM" id="SSF51182">
    <property type="entry name" value="RmlC-like cupins"/>
    <property type="match status" value="1"/>
</dbReference>
<dbReference type="PANTHER" id="PTHR46797">
    <property type="entry name" value="HTH-TYPE TRANSCRIPTIONAL REGULATOR"/>
    <property type="match status" value="1"/>
</dbReference>
<name>J0H9R9_RHILT</name>
<dbReference type="InterPro" id="IPR013096">
    <property type="entry name" value="Cupin_2"/>
</dbReference>
<evidence type="ECO:0000259" key="2">
    <source>
        <dbReference type="PROSITE" id="PS50943"/>
    </source>
</evidence>
<dbReference type="SUPFAM" id="SSF47413">
    <property type="entry name" value="lambda repressor-like DNA-binding domains"/>
    <property type="match status" value="1"/>
</dbReference>
<evidence type="ECO:0000256" key="1">
    <source>
        <dbReference type="ARBA" id="ARBA00023125"/>
    </source>
</evidence>
<protein>
    <recommendedName>
        <fullName evidence="2">HTH cro/C1-type domain-containing protein</fullName>
    </recommendedName>
</protein>
<dbReference type="Pfam" id="PF01381">
    <property type="entry name" value="HTH_3"/>
    <property type="match status" value="1"/>
</dbReference>
<dbReference type="Gene3D" id="2.60.120.10">
    <property type="entry name" value="Jelly Rolls"/>
    <property type="match status" value="1"/>
</dbReference>
<dbReference type="GO" id="GO:0005829">
    <property type="term" value="C:cytosol"/>
    <property type="evidence" value="ECO:0007669"/>
    <property type="project" value="TreeGrafter"/>
</dbReference>
<organism evidence="3 4">
    <name type="scientific">Rhizobium leguminosarum bv. trifolii WSM597</name>
    <dbReference type="NCBI Taxonomy" id="754764"/>
    <lineage>
        <taxon>Bacteria</taxon>
        <taxon>Pseudomonadati</taxon>
        <taxon>Pseudomonadota</taxon>
        <taxon>Alphaproteobacteria</taxon>
        <taxon>Hyphomicrobiales</taxon>
        <taxon>Rhizobiaceae</taxon>
        <taxon>Rhizobium/Agrobacterium group</taxon>
        <taxon>Rhizobium</taxon>
    </lineage>
</organism>
<dbReference type="InterPro" id="IPR010982">
    <property type="entry name" value="Lambda_DNA-bd_dom_sf"/>
</dbReference>
<keyword evidence="1" id="KW-0238">DNA-binding</keyword>
<dbReference type="EMBL" id="JH719381">
    <property type="protein sequence ID" value="EJB07108.1"/>
    <property type="molecule type" value="Genomic_DNA"/>
</dbReference>
<reference evidence="3 4" key="1">
    <citation type="submission" date="2012-02" db="EMBL/GenBank/DDBJ databases">
        <title>Improved High-Quality Draft Sequence of Rhizobium leguminosarum bv. trifolii WSM597.</title>
        <authorList>
            <consortium name="US DOE Joint Genome Institute"/>
            <person name="Lucas S."/>
            <person name="Han J."/>
            <person name="Lapidus A."/>
            <person name="Cheng J.-F."/>
            <person name="Goodwin L."/>
            <person name="Pitluck S."/>
            <person name="Peters L."/>
            <person name="Ovchinnikova G."/>
            <person name="Held B."/>
            <person name="Detter J.C."/>
            <person name="Han C."/>
            <person name="Tapia R."/>
            <person name="Land M."/>
            <person name="Hauser L."/>
            <person name="Kyrpides N."/>
            <person name="Ivanova N."/>
            <person name="Pagani I."/>
            <person name="Brau L."/>
            <person name="Yates R."/>
            <person name="O'Hara G."/>
            <person name="Rui T."/>
            <person name="Howieson J."/>
            <person name="Reeve W."/>
            <person name="Woyke T."/>
        </authorList>
    </citation>
    <scope>NUCLEOTIDE SEQUENCE [LARGE SCALE GENOMIC DNA]</scope>
    <source>
        <strain evidence="3 4">WSM597</strain>
    </source>
</reference>
<dbReference type="AlphaFoldDB" id="J0H9R9"/>
<dbReference type="CDD" id="cd00093">
    <property type="entry name" value="HTH_XRE"/>
    <property type="match status" value="1"/>
</dbReference>
<dbReference type="Proteomes" id="UP000005092">
    <property type="component" value="Unassembled WGS sequence"/>
</dbReference>
<dbReference type="Pfam" id="PF07883">
    <property type="entry name" value="Cupin_2"/>
    <property type="match status" value="1"/>
</dbReference>
<evidence type="ECO:0000313" key="3">
    <source>
        <dbReference type="EMBL" id="EJB07108.1"/>
    </source>
</evidence>
<dbReference type="PANTHER" id="PTHR46797:SF1">
    <property type="entry name" value="METHYLPHOSPHONATE SYNTHASE"/>
    <property type="match status" value="1"/>
</dbReference>
<proteinExistence type="predicted"/>
<dbReference type="InterPro" id="IPR011051">
    <property type="entry name" value="RmlC_Cupin_sf"/>
</dbReference>
<gene>
    <name evidence="3" type="ORF">Rleg9DRAFT_6092</name>
</gene>